<dbReference type="Pfam" id="PF04260">
    <property type="entry name" value="DUF436"/>
    <property type="match status" value="1"/>
</dbReference>
<keyword evidence="3" id="KW-1185">Reference proteome</keyword>
<dbReference type="PIRSF" id="PIRSF007510">
    <property type="entry name" value="UCP007510"/>
    <property type="match status" value="1"/>
</dbReference>
<gene>
    <name evidence="2" type="ORF">J2Z69_002883</name>
</gene>
<dbReference type="NCBIfam" id="TIGR01440">
    <property type="entry name" value="TIGR01440 family protein"/>
    <property type="match status" value="1"/>
</dbReference>
<evidence type="ECO:0000313" key="3">
    <source>
        <dbReference type="Proteomes" id="UP001519288"/>
    </source>
</evidence>
<dbReference type="InterPro" id="IPR006340">
    <property type="entry name" value="DUF436"/>
</dbReference>
<proteinExistence type="inferred from homology"/>
<evidence type="ECO:0000256" key="1">
    <source>
        <dbReference type="HAMAP-Rule" id="MF_00800"/>
    </source>
</evidence>
<protein>
    <recommendedName>
        <fullName evidence="1">UPF0340 protein J2Z69_002883</fullName>
    </recommendedName>
</protein>
<dbReference type="InterPro" id="IPR028345">
    <property type="entry name" value="Antibiotic_NAT-like"/>
</dbReference>
<dbReference type="Gene3D" id="3.40.50.10360">
    <property type="entry name" value="Hypothetical protein TT1679"/>
    <property type="match status" value="1"/>
</dbReference>
<reference evidence="2 3" key="1">
    <citation type="submission" date="2021-03" db="EMBL/GenBank/DDBJ databases">
        <title>Genomic Encyclopedia of Type Strains, Phase IV (KMG-IV): sequencing the most valuable type-strain genomes for metagenomic binning, comparative biology and taxonomic classification.</title>
        <authorList>
            <person name="Goeker M."/>
        </authorList>
    </citation>
    <scope>NUCLEOTIDE SEQUENCE [LARGE SCALE GENOMIC DNA]</scope>
    <source>
        <strain evidence="2 3">DSM 26806</strain>
    </source>
</reference>
<accession>A0ABS4JJF4</accession>
<name>A0ABS4JJF4_9BACL</name>
<evidence type="ECO:0000313" key="2">
    <source>
        <dbReference type="EMBL" id="MBP2001827.1"/>
    </source>
</evidence>
<comment type="similarity">
    <text evidence="1">Belongs to the UPF0340 family.</text>
</comment>
<comment type="caution">
    <text evidence="2">The sequence shown here is derived from an EMBL/GenBank/DDBJ whole genome shotgun (WGS) entry which is preliminary data.</text>
</comment>
<dbReference type="EMBL" id="JAGGLD010000005">
    <property type="protein sequence ID" value="MBP2001827.1"/>
    <property type="molecule type" value="Genomic_DNA"/>
</dbReference>
<dbReference type="Proteomes" id="UP001519288">
    <property type="component" value="Unassembled WGS sequence"/>
</dbReference>
<sequence length="195" mass="20935">MNSDHEVMSVREQAASVLTELAEAANLGPGKVVVIGVSTSEVAGSHIGTNGAVDTAAALYEGLDQVRLEYGFDLVFQCCEHLNRALVMERELLERLGLSEVSAIPVPKAGGSMAAGAFRRLKNPCLAETIEAHAGVDIGETLIGMHLRRVAVPYRPHIRYIGKARVNAAWSRPKLVGGERAVYKLESVQDSNLCD</sequence>
<dbReference type="SUPFAM" id="SSF110710">
    <property type="entry name" value="TTHA0583/YokD-like"/>
    <property type="match status" value="1"/>
</dbReference>
<dbReference type="HAMAP" id="MF_00800">
    <property type="entry name" value="UPF0340"/>
    <property type="match status" value="1"/>
</dbReference>
<organism evidence="2 3">
    <name type="scientific">Paenibacillus shirakamiensis</name>
    <dbReference type="NCBI Taxonomy" id="1265935"/>
    <lineage>
        <taxon>Bacteria</taxon>
        <taxon>Bacillati</taxon>
        <taxon>Bacillota</taxon>
        <taxon>Bacilli</taxon>
        <taxon>Bacillales</taxon>
        <taxon>Paenibacillaceae</taxon>
        <taxon>Paenibacillus</taxon>
    </lineage>
</organism>
<dbReference type="RefSeq" id="WP_209863867.1">
    <property type="nucleotide sequence ID" value="NZ_JAGGLD010000005.1"/>
</dbReference>